<dbReference type="EMBL" id="JAKOGI010001423">
    <property type="protein sequence ID" value="KAJ8425703.1"/>
    <property type="molecule type" value="Genomic_DNA"/>
</dbReference>
<sequence>MSKSEINIQISFELFVSIGARRQILCIPPNRKCLFHYWKFMVSLDWQISMSNRDDSHVVFGVQLVTTGEHTDTFLVDFISCWLCLFILDIGYICIGTFLTASNITIDGPNVSKVCNPSDKASTNPQVVKFSGFRQAKLFDSHEAHQLIGYGRDYSILEALRTFYSGNKRYLSLYKDHWSRCWHLSYTYFYSPIRSVLQWPQMSNQPKHNDQDNAKAHMADHHRQQTNEATPSDNPHQQHRRSERLYKTPSYLSDYGFHDNELRLNSSKRIWFPTNDEAVFGPGSNALVLPLTLHLLRASHRDVYIFNVYDVIIEEAGNEHLLQEIEPEAVADEHLLQEIEREVIHLQGKIDIIDSTEVIDPTRKPARKL</sequence>
<dbReference type="AlphaFoldDB" id="A0A9Q1JMR0"/>
<feature type="compositionally biased region" description="Polar residues" evidence="1">
    <location>
        <begin position="226"/>
        <end position="235"/>
    </location>
</feature>
<keyword evidence="3" id="KW-1185">Reference proteome</keyword>
<evidence type="ECO:0000313" key="2">
    <source>
        <dbReference type="EMBL" id="KAJ8425703.1"/>
    </source>
</evidence>
<organism evidence="2 3">
    <name type="scientific">Carnegiea gigantea</name>
    <dbReference type="NCBI Taxonomy" id="171969"/>
    <lineage>
        <taxon>Eukaryota</taxon>
        <taxon>Viridiplantae</taxon>
        <taxon>Streptophyta</taxon>
        <taxon>Embryophyta</taxon>
        <taxon>Tracheophyta</taxon>
        <taxon>Spermatophyta</taxon>
        <taxon>Magnoliopsida</taxon>
        <taxon>eudicotyledons</taxon>
        <taxon>Gunneridae</taxon>
        <taxon>Pentapetalae</taxon>
        <taxon>Caryophyllales</taxon>
        <taxon>Cactineae</taxon>
        <taxon>Cactaceae</taxon>
        <taxon>Cactoideae</taxon>
        <taxon>Echinocereeae</taxon>
        <taxon>Carnegiea</taxon>
    </lineage>
</organism>
<gene>
    <name evidence="2" type="ORF">Cgig2_018925</name>
</gene>
<dbReference type="Proteomes" id="UP001153076">
    <property type="component" value="Unassembled WGS sequence"/>
</dbReference>
<name>A0A9Q1JMR0_9CARY</name>
<reference evidence="2" key="1">
    <citation type="submission" date="2022-04" db="EMBL/GenBank/DDBJ databases">
        <title>Carnegiea gigantea Genome sequencing and assembly v2.</title>
        <authorList>
            <person name="Copetti D."/>
            <person name="Sanderson M.J."/>
            <person name="Burquez A."/>
            <person name="Wojciechowski M.F."/>
        </authorList>
    </citation>
    <scope>NUCLEOTIDE SEQUENCE</scope>
    <source>
        <strain evidence="2">SGP5-SGP5p</strain>
        <tissue evidence="2">Aerial part</tissue>
    </source>
</reference>
<protein>
    <submittedName>
        <fullName evidence="2">Uncharacterized protein</fullName>
    </submittedName>
</protein>
<accession>A0A9Q1JMR0</accession>
<evidence type="ECO:0000256" key="1">
    <source>
        <dbReference type="SAM" id="MobiDB-lite"/>
    </source>
</evidence>
<feature type="region of interest" description="Disordered" evidence="1">
    <location>
        <begin position="202"/>
        <end position="244"/>
    </location>
</feature>
<proteinExistence type="predicted"/>
<feature type="compositionally biased region" description="Basic and acidic residues" evidence="1">
    <location>
        <begin position="207"/>
        <end position="225"/>
    </location>
</feature>
<comment type="caution">
    <text evidence="2">The sequence shown here is derived from an EMBL/GenBank/DDBJ whole genome shotgun (WGS) entry which is preliminary data.</text>
</comment>
<evidence type="ECO:0000313" key="3">
    <source>
        <dbReference type="Proteomes" id="UP001153076"/>
    </source>
</evidence>